<comment type="caution">
    <text evidence="2">The sequence shown here is derived from an EMBL/GenBank/DDBJ whole genome shotgun (WGS) entry which is preliminary data.</text>
</comment>
<dbReference type="EMBL" id="SMGD01000011">
    <property type="protein sequence ID" value="TCK58823.1"/>
    <property type="molecule type" value="Genomic_DNA"/>
</dbReference>
<proteinExistence type="predicted"/>
<keyword evidence="3" id="KW-1185">Reference proteome</keyword>
<dbReference type="AlphaFoldDB" id="A0A4R1K502"/>
<evidence type="ECO:0000313" key="3">
    <source>
        <dbReference type="Proteomes" id="UP000295565"/>
    </source>
</evidence>
<gene>
    <name evidence="2" type="ORF">EV690_0972</name>
</gene>
<accession>A0A4R1K502</accession>
<evidence type="ECO:0000313" key="2">
    <source>
        <dbReference type="EMBL" id="TCK58823.1"/>
    </source>
</evidence>
<name>A0A4R1K502_9GAMM</name>
<keyword evidence="1" id="KW-0472">Membrane</keyword>
<evidence type="ECO:0000256" key="1">
    <source>
        <dbReference type="SAM" id="Phobius"/>
    </source>
</evidence>
<dbReference type="Proteomes" id="UP000295565">
    <property type="component" value="Unassembled WGS sequence"/>
</dbReference>
<keyword evidence="1" id="KW-0812">Transmembrane</keyword>
<reference evidence="2 3" key="1">
    <citation type="submission" date="2019-03" db="EMBL/GenBank/DDBJ databases">
        <title>Genomic Encyclopedia of Type Strains, Phase IV (KMG-IV): sequencing the most valuable type-strain genomes for metagenomic binning, comparative biology and taxonomic classification.</title>
        <authorList>
            <person name="Goeker M."/>
        </authorList>
    </citation>
    <scope>NUCLEOTIDE SEQUENCE [LARGE SCALE GENOMIC DNA]</scope>
    <source>
        <strain evidence="2 3">DSM 18577</strain>
    </source>
</reference>
<dbReference type="OrthoDB" id="3697814at2"/>
<dbReference type="RefSeq" id="WP_131911774.1">
    <property type="nucleotide sequence ID" value="NZ_OU594967.1"/>
</dbReference>
<sequence length="234" mass="26326">MNNFRNSPLWLIGFFILFAEATAGIAAVKISGWPQAALVIFVISYATVVTATFFAFLWFKPENFYGPNEYGKETTPEMFIQALKGQGLPDDTIQAVAESEKYGDKQFYKLLDNVIPNNEKQILILLKRQSKKIPISSIISYRFATRDNGLSIGSMGGQDLMKKLNGTELLSDNNSYIELSDKGNSFADWLINENKDAKSFDSVLGSWGNIEDIDEIIDSLRTDRDKNHITKRSN</sequence>
<keyword evidence="1" id="KW-1133">Transmembrane helix</keyword>
<organism evidence="2 3">
    <name type="scientific">Celerinatantimonas diazotrophica</name>
    <dbReference type="NCBI Taxonomy" id="412034"/>
    <lineage>
        <taxon>Bacteria</taxon>
        <taxon>Pseudomonadati</taxon>
        <taxon>Pseudomonadota</taxon>
        <taxon>Gammaproteobacteria</taxon>
        <taxon>Celerinatantimonadaceae</taxon>
        <taxon>Celerinatantimonas</taxon>
    </lineage>
</organism>
<protein>
    <submittedName>
        <fullName evidence="2">Uncharacterized protein</fullName>
    </submittedName>
</protein>
<feature type="transmembrane region" description="Helical" evidence="1">
    <location>
        <begin position="36"/>
        <end position="59"/>
    </location>
</feature>